<dbReference type="Proteomes" id="UP000236333">
    <property type="component" value="Unassembled WGS sequence"/>
</dbReference>
<proteinExistence type="predicted"/>
<comment type="caution">
    <text evidence="2">The sequence shown here is derived from an EMBL/GenBank/DDBJ whole genome shotgun (WGS) entry which is preliminary data.</text>
</comment>
<organism evidence="2 3">
    <name type="scientific">Tetrabaena socialis</name>
    <dbReference type="NCBI Taxonomy" id="47790"/>
    <lineage>
        <taxon>Eukaryota</taxon>
        <taxon>Viridiplantae</taxon>
        <taxon>Chlorophyta</taxon>
        <taxon>core chlorophytes</taxon>
        <taxon>Chlorophyceae</taxon>
        <taxon>CS clade</taxon>
        <taxon>Chlamydomonadales</taxon>
        <taxon>Tetrabaenaceae</taxon>
        <taxon>Tetrabaena</taxon>
    </lineage>
</organism>
<dbReference type="OrthoDB" id="1044428at2759"/>
<dbReference type="Pfam" id="PF01565">
    <property type="entry name" value="FAD_binding_4"/>
    <property type="match status" value="1"/>
</dbReference>
<dbReference type="PANTHER" id="PTHR43762">
    <property type="entry name" value="L-GULONOLACTONE OXIDASE"/>
    <property type="match status" value="1"/>
</dbReference>
<name>A0A2J8A5Y7_9CHLO</name>
<keyword evidence="3" id="KW-1185">Reference proteome</keyword>
<protein>
    <recommendedName>
        <fullName evidence="1">FAD-binding PCMH-type domain-containing protein</fullName>
    </recommendedName>
</protein>
<dbReference type="AlphaFoldDB" id="A0A2J8A5Y7"/>
<dbReference type="InterPro" id="IPR010031">
    <property type="entry name" value="FAD_lactone_oxidase-like"/>
</dbReference>
<gene>
    <name evidence="2" type="ORF">TSOC_005579</name>
</gene>
<dbReference type="InterPro" id="IPR036318">
    <property type="entry name" value="FAD-bd_PCMH-like_sf"/>
</dbReference>
<evidence type="ECO:0000259" key="1">
    <source>
        <dbReference type="PROSITE" id="PS51387"/>
    </source>
</evidence>
<dbReference type="Pfam" id="PF22906">
    <property type="entry name" value="GULLO2-like_3rd"/>
    <property type="match status" value="1"/>
</dbReference>
<sequence length="271" mass="29728">MWAGAWAHPVGAATDGLNDALTTSGPSSQDTRPGRIGVQNTIKSGLGWHDCACGTILRPRDTEEVADVVMALHRDLQVTGQRYLVRATSQGFVSHNNFSCACATVPANVRAVVLDLSAMDRVLEFNDDRETVTVQAGVTIEDRLRASALGIIDAAHAMTMCKYNGRPQWALATNRLFRGPCAVRDLYGAAAFEKFLGQRDKYDPERVFSPPMFEDLIARAVPTYYPGCAARQDCFCVADEHCAANHQCVPGHEFPEYRVCAPRVENTKHEL</sequence>
<dbReference type="InterPro" id="IPR055154">
    <property type="entry name" value="GULLO2-like_C"/>
</dbReference>
<accession>A0A2J8A5Y7</accession>
<feature type="domain" description="FAD-binding PCMH-type" evidence="1">
    <location>
        <begin position="49"/>
        <end position="232"/>
    </location>
</feature>
<dbReference type="PANTHER" id="PTHR43762:SF7">
    <property type="entry name" value="FAD-BINDING PCMH-TYPE DOMAIN-CONTAINING PROTEIN"/>
    <property type="match status" value="1"/>
</dbReference>
<evidence type="ECO:0000313" key="3">
    <source>
        <dbReference type="Proteomes" id="UP000236333"/>
    </source>
</evidence>
<dbReference type="InterPro" id="IPR016169">
    <property type="entry name" value="FAD-bd_PCMH_sub2"/>
</dbReference>
<dbReference type="InterPro" id="IPR006094">
    <property type="entry name" value="Oxid_FAD_bind_N"/>
</dbReference>
<dbReference type="SUPFAM" id="SSF56176">
    <property type="entry name" value="FAD-binding/transporter-associated domain-like"/>
    <property type="match status" value="1"/>
</dbReference>
<evidence type="ECO:0000313" key="2">
    <source>
        <dbReference type="EMBL" id="PNH07915.1"/>
    </source>
</evidence>
<dbReference type="GO" id="GO:0016899">
    <property type="term" value="F:oxidoreductase activity, acting on the CH-OH group of donors, oxygen as acceptor"/>
    <property type="evidence" value="ECO:0007669"/>
    <property type="project" value="InterPro"/>
</dbReference>
<reference evidence="2 3" key="1">
    <citation type="journal article" date="2017" name="Mol. Biol. Evol.">
        <title>The 4-celled Tetrabaena socialis nuclear genome reveals the essential components for genetic control of cell number at the origin of multicellularity in the volvocine lineage.</title>
        <authorList>
            <person name="Featherston J."/>
            <person name="Arakaki Y."/>
            <person name="Hanschen E.R."/>
            <person name="Ferris P.J."/>
            <person name="Michod R.E."/>
            <person name="Olson B.J.S.C."/>
            <person name="Nozaki H."/>
            <person name="Durand P.M."/>
        </authorList>
    </citation>
    <scope>NUCLEOTIDE SEQUENCE [LARGE SCALE GENOMIC DNA]</scope>
    <source>
        <strain evidence="2 3">NIES-571</strain>
    </source>
</reference>
<dbReference type="GO" id="GO:0071949">
    <property type="term" value="F:FAD binding"/>
    <property type="evidence" value="ECO:0007669"/>
    <property type="project" value="InterPro"/>
</dbReference>
<dbReference type="PROSITE" id="PS51387">
    <property type="entry name" value="FAD_PCMH"/>
    <property type="match status" value="1"/>
</dbReference>
<dbReference type="InterPro" id="IPR016166">
    <property type="entry name" value="FAD-bd_PCMH"/>
</dbReference>
<dbReference type="Gene3D" id="3.30.465.10">
    <property type="match status" value="1"/>
</dbReference>
<dbReference type="EMBL" id="PGGS01000154">
    <property type="protein sequence ID" value="PNH07915.1"/>
    <property type="molecule type" value="Genomic_DNA"/>
</dbReference>